<dbReference type="AlphaFoldDB" id="A0A4S2BNJ5"/>
<evidence type="ECO:0000313" key="3">
    <source>
        <dbReference type="EMBL" id="TGY16518.1"/>
    </source>
</evidence>
<dbReference type="EMBL" id="SRYV01000004">
    <property type="protein sequence ID" value="TGY16518.1"/>
    <property type="molecule type" value="Genomic_DNA"/>
</dbReference>
<feature type="compositionally biased region" description="Polar residues" evidence="1">
    <location>
        <begin position="101"/>
        <end position="115"/>
    </location>
</feature>
<keyword evidence="2" id="KW-1133">Transmembrane helix</keyword>
<evidence type="ECO:0000313" key="4">
    <source>
        <dbReference type="Proteomes" id="UP000309117"/>
    </source>
</evidence>
<organism evidence="3 4">
    <name type="scientific">Lactobacillus intestinalis</name>
    <dbReference type="NCBI Taxonomy" id="151781"/>
    <lineage>
        <taxon>Bacteria</taxon>
        <taxon>Bacillati</taxon>
        <taxon>Bacillota</taxon>
        <taxon>Bacilli</taxon>
        <taxon>Lactobacillales</taxon>
        <taxon>Lactobacillaceae</taxon>
        <taxon>Lactobacillus</taxon>
    </lineage>
</organism>
<reference evidence="3 4" key="1">
    <citation type="submission" date="2019-04" db="EMBL/GenBank/DDBJ databases">
        <title>Microbes associate with the intestines of laboratory mice.</title>
        <authorList>
            <person name="Navarre W."/>
            <person name="Wong E."/>
            <person name="Huang K."/>
            <person name="Tropini C."/>
            <person name="Ng K."/>
            <person name="Yu B."/>
        </authorList>
    </citation>
    <scope>NUCLEOTIDE SEQUENCE [LARGE SCALE GENOMIC DNA]</scope>
    <source>
        <strain evidence="3 4">NM61_E11</strain>
    </source>
</reference>
<sequence length="213" mass="23541">MVKQKSGYKVTLTVRVKHGLVTFEPLSMSAGRILDQTFTHQNGKDIWTYTFHIDSIKVLEHEISGKVRLSVPIANIHQRTFEVWFSFGKLDLRKGTITQKQSAISNETESKTSIPPDSASTTSSKTSTAATQAPLAEEAAIKPEKAESQAALPSKKALAKYDVLPKDKQPTYADVALIKYPILEEVIIFIVLAGAIVGVTLFLSKKVKKKEER</sequence>
<feature type="region of interest" description="Disordered" evidence="1">
    <location>
        <begin position="101"/>
        <end position="136"/>
    </location>
</feature>
<gene>
    <name evidence="3" type="ORF">E5351_02830</name>
</gene>
<dbReference type="RefSeq" id="WP_135960357.1">
    <property type="nucleotide sequence ID" value="NZ_AQFR02000001.1"/>
</dbReference>
<proteinExistence type="predicted"/>
<name>A0A4S2BNJ5_9LACO</name>
<evidence type="ECO:0000256" key="1">
    <source>
        <dbReference type="SAM" id="MobiDB-lite"/>
    </source>
</evidence>
<evidence type="ECO:0000256" key="2">
    <source>
        <dbReference type="SAM" id="Phobius"/>
    </source>
</evidence>
<comment type="caution">
    <text evidence="3">The sequence shown here is derived from an EMBL/GenBank/DDBJ whole genome shotgun (WGS) entry which is preliminary data.</text>
</comment>
<evidence type="ECO:0008006" key="5">
    <source>
        <dbReference type="Google" id="ProtNLM"/>
    </source>
</evidence>
<keyword evidence="2" id="KW-0472">Membrane</keyword>
<protein>
    <recommendedName>
        <fullName evidence="5">NEAT domain-containing protein</fullName>
    </recommendedName>
</protein>
<accession>A0A4S2BNJ5</accession>
<feature type="transmembrane region" description="Helical" evidence="2">
    <location>
        <begin position="186"/>
        <end position="204"/>
    </location>
</feature>
<keyword evidence="2" id="KW-0812">Transmembrane</keyword>
<dbReference type="Proteomes" id="UP000309117">
    <property type="component" value="Unassembled WGS sequence"/>
</dbReference>
<feature type="compositionally biased region" description="Low complexity" evidence="1">
    <location>
        <begin position="118"/>
        <end position="136"/>
    </location>
</feature>